<proteinExistence type="predicted"/>
<dbReference type="InterPro" id="IPR004509">
    <property type="entry name" value="Competence_ComEA_HhH"/>
</dbReference>
<gene>
    <name evidence="2" type="ORF">GGR02_001367</name>
</gene>
<feature type="domain" description="Helix-hairpin-helix DNA-binding motif class 1" evidence="1">
    <location>
        <begin position="174"/>
        <end position="193"/>
    </location>
</feature>
<comment type="caution">
    <text evidence="2">The sequence shown here is derived from an EMBL/GenBank/DDBJ whole genome shotgun (WGS) entry which is preliminary data.</text>
</comment>
<dbReference type="Gene3D" id="1.10.150.280">
    <property type="entry name" value="AF1531-like domain"/>
    <property type="match status" value="1"/>
</dbReference>
<keyword evidence="3" id="KW-1185">Reference proteome</keyword>
<dbReference type="GO" id="GO:0015627">
    <property type="term" value="C:type II protein secretion system complex"/>
    <property type="evidence" value="ECO:0007669"/>
    <property type="project" value="TreeGrafter"/>
</dbReference>
<dbReference type="PANTHER" id="PTHR21180">
    <property type="entry name" value="ENDONUCLEASE/EXONUCLEASE/PHOSPHATASE FAMILY DOMAIN-CONTAINING PROTEIN 1"/>
    <property type="match status" value="1"/>
</dbReference>
<dbReference type="EMBL" id="JACIDE010000007">
    <property type="protein sequence ID" value="MBB4073605.1"/>
    <property type="molecule type" value="Genomic_DNA"/>
</dbReference>
<sequence length="197" mass="22082">MKQWIKNMQQRWYVWVLLALGLAFFLYSNRQPEENTSFPVQLTEATERQETKEEKQAPSLVVVDVKGAVVRPGVYELAENARVRDAIALASGFTNEADQTKVNLAAKVHDEMMIYVPVKGENAPAPDHTSDGKEQIDINHATIEDIQKIQGIGPTKAAAIIAYREEHGPFRKIEDLLNVSGIGEKSLEKMKGQIIIR</sequence>
<dbReference type="InterPro" id="IPR051675">
    <property type="entry name" value="Endo/Exo/Phosphatase_dom_1"/>
</dbReference>
<dbReference type="GO" id="GO:0003677">
    <property type="term" value="F:DNA binding"/>
    <property type="evidence" value="ECO:0007669"/>
    <property type="project" value="InterPro"/>
</dbReference>
<dbReference type="AlphaFoldDB" id="A0A840DPP7"/>
<organism evidence="2 3">
    <name type="scientific">Anoxybacteroides voinovskiense</name>
    <dbReference type="NCBI Taxonomy" id="230470"/>
    <lineage>
        <taxon>Bacteria</taxon>
        <taxon>Bacillati</taxon>
        <taxon>Bacillota</taxon>
        <taxon>Bacilli</taxon>
        <taxon>Bacillales</taxon>
        <taxon>Anoxybacillaceae</taxon>
        <taxon>Anoxybacteroides</taxon>
    </lineage>
</organism>
<feature type="domain" description="Helix-hairpin-helix DNA-binding motif class 1" evidence="1">
    <location>
        <begin position="144"/>
        <end position="163"/>
    </location>
</feature>
<dbReference type="Pfam" id="PF12836">
    <property type="entry name" value="HHH_3"/>
    <property type="match status" value="1"/>
</dbReference>
<protein>
    <submittedName>
        <fullName evidence="2">Competence protein ComEA</fullName>
    </submittedName>
</protein>
<dbReference type="NCBIfam" id="TIGR00426">
    <property type="entry name" value="competence protein ComEA helix-hairpin-helix repeat region"/>
    <property type="match status" value="1"/>
</dbReference>
<accession>A0A840DPP7</accession>
<dbReference type="GO" id="GO:0015628">
    <property type="term" value="P:protein secretion by the type II secretion system"/>
    <property type="evidence" value="ECO:0007669"/>
    <property type="project" value="TreeGrafter"/>
</dbReference>
<dbReference type="RefSeq" id="WP_183183954.1">
    <property type="nucleotide sequence ID" value="NZ_BMNP01000005.1"/>
</dbReference>
<dbReference type="PANTHER" id="PTHR21180:SF32">
    <property type="entry name" value="ENDONUCLEASE_EXONUCLEASE_PHOSPHATASE FAMILY DOMAIN-CONTAINING PROTEIN 1"/>
    <property type="match status" value="1"/>
</dbReference>
<evidence type="ECO:0000313" key="3">
    <source>
        <dbReference type="Proteomes" id="UP000559598"/>
    </source>
</evidence>
<dbReference type="GO" id="GO:0006281">
    <property type="term" value="P:DNA repair"/>
    <property type="evidence" value="ECO:0007669"/>
    <property type="project" value="InterPro"/>
</dbReference>
<dbReference type="SMART" id="SM00278">
    <property type="entry name" value="HhH1"/>
    <property type="match status" value="2"/>
</dbReference>
<dbReference type="InterPro" id="IPR003583">
    <property type="entry name" value="Hlx-hairpin-Hlx_DNA-bd_motif"/>
</dbReference>
<dbReference type="InterPro" id="IPR010994">
    <property type="entry name" value="RuvA_2-like"/>
</dbReference>
<dbReference type="SUPFAM" id="SSF47781">
    <property type="entry name" value="RuvA domain 2-like"/>
    <property type="match status" value="1"/>
</dbReference>
<reference evidence="2 3" key="1">
    <citation type="submission" date="2020-08" db="EMBL/GenBank/DDBJ databases">
        <title>Genomic Encyclopedia of Type Strains, Phase IV (KMG-IV): sequencing the most valuable type-strain genomes for metagenomic binning, comparative biology and taxonomic classification.</title>
        <authorList>
            <person name="Goeker M."/>
        </authorList>
    </citation>
    <scope>NUCLEOTIDE SEQUENCE [LARGE SCALE GENOMIC DNA]</scope>
    <source>
        <strain evidence="2 3">DSM 17075</strain>
    </source>
</reference>
<dbReference type="Proteomes" id="UP000559598">
    <property type="component" value="Unassembled WGS sequence"/>
</dbReference>
<dbReference type="Pfam" id="PF10531">
    <property type="entry name" value="SLBB"/>
    <property type="match status" value="1"/>
</dbReference>
<evidence type="ECO:0000259" key="1">
    <source>
        <dbReference type="SMART" id="SM00278"/>
    </source>
</evidence>
<name>A0A840DPP7_9BACL</name>
<evidence type="ECO:0000313" key="2">
    <source>
        <dbReference type="EMBL" id="MBB4073605.1"/>
    </source>
</evidence>
<dbReference type="InterPro" id="IPR019554">
    <property type="entry name" value="Soluble_ligand-bd"/>
</dbReference>